<dbReference type="AlphaFoldDB" id="A0A4Q5MYC7"/>
<organism evidence="11 12">
    <name type="scientific">Pengzhenrongella frigida</name>
    <dbReference type="NCBI Taxonomy" id="1259133"/>
    <lineage>
        <taxon>Bacteria</taxon>
        <taxon>Bacillati</taxon>
        <taxon>Actinomycetota</taxon>
        <taxon>Actinomycetes</taxon>
        <taxon>Micrococcales</taxon>
        <taxon>Pengzhenrongella</taxon>
    </lineage>
</organism>
<keyword evidence="6 8" id="KW-0139">CF(1)</keyword>
<dbReference type="Proteomes" id="UP000293764">
    <property type="component" value="Unassembled WGS sequence"/>
</dbReference>
<comment type="subunit">
    <text evidence="8 9">F-type ATPases have 2 components, CF(1) - the catalytic core - and CF(0) - the membrane proton channel. CF(1) has five subunits: alpha(3), beta(3), gamma(1), delta(1), epsilon(1). CF(0) has three main subunits: a, b and c.</text>
</comment>
<dbReference type="InterPro" id="IPR036771">
    <property type="entry name" value="ATPsynth_dsu/esu_N"/>
</dbReference>
<dbReference type="EMBL" id="SDWW01000029">
    <property type="protein sequence ID" value="RYV50659.1"/>
    <property type="molecule type" value="Genomic_DNA"/>
</dbReference>
<evidence type="ECO:0000256" key="1">
    <source>
        <dbReference type="ARBA" id="ARBA00004202"/>
    </source>
</evidence>
<keyword evidence="5 8" id="KW-0472">Membrane</keyword>
<comment type="function">
    <text evidence="8">Produces ATP from ADP in the presence of a proton gradient across the membrane.</text>
</comment>
<gene>
    <name evidence="8" type="primary">atpC</name>
    <name evidence="11" type="ORF">EUA98_12465</name>
</gene>
<dbReference type="PANTHER" id="PTHR13822:SF10">
    <property type="entry name" value="ATP SYNTHASE EPSILON CHAIN, CHLOROPLASTIC"/>
    <property type="match status" value="1"/>
</dbReference>
<comment type="subcellular location">
    <subcellularLocation>
        <location evidence="1 8">Cell membrane</location>
        <topology evidence="1 8">Peripheral membrane protein</topology>
    </subcellularLocation>
</comment>
<evidence type="ECO:0000313" key="12">
    <source>
        <dbReference type="Proteomes" id="UP000293764"/>
    </source>
</evidence>
<dbReference type="RefSeq" id="WP_130103015.1">
    <property type="nucleotide sequence ID" value="NZ_SDWW01000029.1"/>
</dbReference>
<evidence type="ECO:0000259" key="10">
    <source>
        <dbReference type="Pfam" id="PF02823"/>
    </source>
</evidence>
<comment type="caution">
    <text evidence="11">The sequence shown here is derived from an EMBL/GenBank/DDBJ whole genome shotgun (WGS) entry which is preliminary data.</text>
</comment>
<evidence type="ECO:0000256" key="3">
    <source>
        <dbReference type="ARBA" id="ARBA00022448"/>
    </source>
</evidence>
<reference evidence="11 12" key="1">
    <citation type="submission" date="2019-01" db="EMBL/GenBank/DDBJ databases">
        <title>Novel species of Cellulomonas.</title>
        <authorList>
            <person name="Liu Q."/>
            <person name="Xin Y.-H."/>
        </authorList>
    </citation>
    <scope>NUCLEOTIDE SEQUENCE [LARGE SCALE GENOMIC DNA]</scope>
    <source>
        <strain evidence="11 12">HLT2-17</strain>
    </source>
</reference>
<evidence type="ECO:0000256" key="8">
    <source>
        <dbReference type="HAMAP-Rule" id="MF_00530"/>
    </source>
</evidence>
<feature type="domain" description="ATP synthase F1 complex delta/epsilon subunit N-terminal" evidence="10">
    <location>
        <begin position="4"/>
        <end position="82"/>
    </location>
</feature>
<keyword evidence="3 8" id="KW-0813">Transport</keyword>
<dbReference type="Pfam" id="PF02823">
    <property type="entry name" value="ATP-synt_DE_N"/>
    <property type="match status" value="1"/>
</dbReference>
<comment type="similarity">
    <text evidence="2 8 9">Belongs to the ATPase epsilon chain family.</text>
</comment>
<dbReference type="GO" id="GO:0005886">
    <property type="term" value="C:plasma membrane"/>
    <property type="evidence" value="ECO:0007669"/>
    <property type="project" value="UniProtKB-SubCell"/>
</dbReference>
<evidence type="ECO:0000256" key="2">
    <source>
        <dbReference type="ARBA" id="ARBA00005712"/>
    </source>
</evidence>
<evidence type="ECO:0000256" key="5">
    <source>
        <dbReference type="ARBA" id="ARBA00023136"/>
    </source>
</evidence>
<evidence type="ECO:0000256" key="6">
    <source>
        <dbReference type="ARBA" id="ARBA00023196"/>
    </source>
</evidence>
<keyword evidence="8" id="KW-1003">Cell membrane</keyword>
<proteinExistence type="inferred from homology"/>
<dbReference type="NCBIfam" id="TIGR01216">
    <property type="entry name" value="ATP_synt_epsi"/>
    <property type="match status" value="1"/>
</dbReference>
<keyword evidence="12" id="KW-1185">Reference proteome</keyword>
<dbReference type="CDD" id="cd12152">
    <property type="entry name" value="F1-ATPase_delta"/>
    <property type="match status" value="1"/>
</dbReference>
<accession>A0A4Q5MYC7</accession>
<dbReference type="HAMAP" id="MF_00530">
    <property type="entry name" value="ATP_synth_epsil_bac"/>
    <property type="match status" value="1"/>
</dbReference>
<dbReference type="InterPro" id="IPR001469">
    <property type="entry name" value="ATP_synth_F1_dsu/esu"/>
</dbReference>
<evidence type="ECO:0000256" key="4">
    <source>
        <dbReference type="ARBA" id="ARBA00023065"/>
    </source>
</evidence>
<dbReference type="GO" id="GO:0046933">
    <property type="term" value="F:proton-transporting ATP synthase activity, rotational mechanism"/>
    <property type="evidence" value="ECO:0007669"/>
    <property type="project" value="UniProtKB-UniRule"/>
</dbReference>
<dbReference type="GO" id="GO:0005524">
    <property type="term" value="F:ATP binding"/>
    <property type="evidence" value="ECO:0007669"/>
    <property type="project" value="UniProtKB-UniRule"/>
</dbReference>
<dbReference type="GO" id="GO:0045259">
    <property type="term" value="C:proton-transporting ATP synthase complex"/>
    <property type="evidence" value="ECO:0007669"/>
    <property type="project" value="UniProtKB-KW"/>
</dbReference>
<protein>
    <recommendedName>
        <fullName evidence="8">ATP synthase epsilon chain</fullName>
    </recommendedName>
    <alternativeName>
        <fullName evidence="8">ATP synthase F1 sector epsilon subunit</fullName>
    </alternativeName>
    <alternativeName>
        <fullName evidence="8">F-ATPase epsilon subunit</fullName>
    </alternativeName>
</protein>
<dbReference type="Gene3D" id="2.60.15.10">
    <property type="entry name" value="F0F1 ATP synthase delta/epsilon subunit, N-terminal"/>
    <property type="match status" value="1"/>
</dbReference>
<sequence>MAQLDVDLVAADRKIWSGAATMVVAPAADGEMGILPGHSPVLAVLRAGEVRITPVSGEPLRGTIDSGFLSVDADRVTIVAASVALISGTPTR</sequence>
<dbReference type="NCBIfam" id="NF009977">
    <property type="entry name" value="PRK13442.1"/>
    <property type="match status" value="1"/>
</dbReference>
<dbReference type="PANTHER" id="PTHR13822">
    <property type="entry name" value="ATP SYNTHASE DELTA/EPSILON CHAIN"/>
    <property type="match status" value="1"/>
</dbReference>
<evidence type="ECO:0000256" key="9">
    <source>
        <dbReference type="RuleBase" id="RU003656"/>
    </source>
</evidence>
<keyword evidence="7 8" id="KW-0066">ATP synthesis</keyword>
<keyword evidence="4 8" id="KW-0406">Ion transport</keyword>
<dbReference type="InterPro" id="IPR020546">
    <property type="entry name" value="ATP_synth_F1_dsu/esu_N"/>
</dbReference>
<evidence type="ECO:0000313" key="11">
    <source>
        <dbReference type="EMBL" id="RYV50659.1"/>
    </source>
</evidence>
<dbReference type="SUPFAM" id="SSF51344">
    <property type="entry name" value="Epsilon subunit of F1F0-ATP synthase N-terminal domain"/>
    <property type="match status" value="1"/>
</dbReference>
<dbReference type="OrthoDB" id="9791445at2"/>
<evidence type="ECO:0000256" key="7">
    <source>
        <dbReference type="ARBA" id="ARBA00023310"/>
    </source>
</evidence>
<keyword evidence="8" id="KW-0375">Hydrogen ion transport</keyword>
<name>A0A4Q5MYC7_9MICO</name>